<comment type="caution">
    <text evidence="1">The sequence shown here is derived from an EMBL/GenBank/DDBJ whole genome shotgun (WGS) entry which is preliminary data.</text>
</comment>
<name>A0A368H0Z6_ANCCA</name>
<proteinExistence type="predicted"/>
<gene>
    <name evidence="1" type="ORF">ANCCAN_05044</name>
</gene>
<evidence type="ECO:0000313" key="1">
    <source>
        <dbReference type="EMBL" id="RCN48935.1"/>
    </source>
</evidence>
<dbReference type="Proteomes" id="UP000252519">
    <property type="component" value="Unassembled WGS sequence"/>
</dbReference>
<protein>
    <submittedName>
        <fullName evidence="1">Uncharacterized protein</fullName>
    </submittedName>
</protein>
<dbReference type="EMBL" id="JOJR01000041">
    <property type="protein sequence ID" value="RCN48935.1"/>
    <property type="molecule type" value="Genomic_DNA"/>
</dbReference>
<accession>A0A368H0Z6</accession>
<reference evidence="1 2" key="1">
    <citation type="submission" date="2014-10" db="EMBL/GenBank/DDBJ databases">
        <title>Draft genome of the hookworm Ancylostoma caninum.</title>
        <authorList>
            <person name="Mitreva M."/>
        </authorList>
    </citation>
    <scope>NUCLEOTIDE SEQUENCE [LARGE SCALE GENOMIC DNA]</scope>
    <source>
        <strain evidence="1 2">Baltimore</strain>
    </source>
</reference>
<organism evidence="1 2">
    <name type="scientific">Ancylostoma caninum</name>
    <name type="common">Dog hookworm</name>
    <dbReference type="NCBI Taxonomy" id="29170"/>
    <lineage>
        <taxon>Eukaryota</taxon>
        <taxon>Metazoa</taxon>
        <taxon>Ecdysozoa</taxon>
        <taxon>Nematoda</taxon>
        <taxon>Chromadorea</taxon>
        <taxon>Rhabditida</taxon>
        <taxon>Rhabditina</taxon>
        <taxon>Rhabditomorpha</taxon>
        <taxon>Strongyloidea</taxon>
        <taxon>Ancylostomatidae</taxon>
        <taxon>Ancylostomatinae</taxon>
        <taxon>Ancylostoma</taxon>
    </lineage>
</organism>
<dbReference type="AlphaFoldDB" id="A0A368H0Z6"/>
<evidence type="ECO:0000313" key="2">
    <source>
        <dbReference type="Proteomes" id="UP000252519"/>
    </source>
</evidence>
<sequence>MENFVGSSSKFLRKEENTGFVASKKIQIVENHSREQMDSSNCQTENENCINSTWPDMAEEHMNATKGVISRTDLPLALITFFAVHQGCRRGSKYPNLFPFAFSLSLLAAEFFITTPFREHCSRTNSIKRDVFVLMAGRQSEVMGKLDATRKSRQ</sequence>
<keyword evidence="2" id="KW-1185">Reference proteome</keyword>